<dbReference type="AlphaFoldDB" id="A0A3A8NDY6"/>
<keyword evidence="2" id="KW-0812">Transmembrane</keyword>
<keyword evidence="2" id="KW-1133">Transmembrane helix</keyword>
<keyword evidence="2" id="KW-0472">Membrane</keyword>
<feature type="transmembrane region" description="Helical" evidence="2">
    <location>
        <begin position="32"/>
        <end position="50"/>
    </location>
</feature>
<comment type="caution">
    <text evidence="3">The sequence shown here is derived from an EMBL/GenBank/DDBJ whole genome shotgun (WGS) entry which is preliminary data.</text>
</comment>
<gene>
    <name evidence="3" type="ORF">D7X12_29020</name>
</gene>
<organism evidence="3 4">
    <name type="scientific">Corallococcus sicarius</name>
    <dbReference type="NCBI Taxonomy" id="2316726"/>
    <lineage>
        <taxon>Bacteria</taxon>
        <taxon>Pseudomonadati</taxon>
        <taxon>Myxococcota</taxon>
        <taxon>Myxococcia</taxon>
        <taxon>Myxococcales</taxon>
        <taxon>Cystobacterineae</taxon>
        <taxon>Myxococcaceae</taxon>
        <taxon>Corallococcus</taxon>
    </lineage>
</organism>
<dbReference type="RefSeq" id="WP_120628508.1">
    <property type="nucleotide sequence ID" value="NZ_RAWG01000233.1"/>
</dbReference>
<dbReference type="OrthoDB" id="5383329at2"/>
<evidence type="ECO:0000313" key="4">
    <source>
        <dbReference type="Proteomes" id="UP000273405"/>
    </source>
</evidence>
<dbReference type="EMBL" id="RAWG01000233">
    <property type="protein sequence ID" value="RKH37584.1"/>
    <property type="molecule type" value="Genomic_DNA"/>
</dbReference>
<proteinExistence type="predicted"/>
<evidence type="ECO:0000256" key="2">
    <source>
        <dbReference type="SAM" id="Phobius"/>
    </source>
</evidence>
<reference evidence="4" key="1">
    <citation type="submission" date="2018-09" db="EMBL/GenBank/DDBJ databases">
        <authorList>
            <person name="Livingstone P.G."/>
            <person name="Whitworth D.E."/>
        </authorList>
    </citation>
    <scope>NUCLEOTIDE SEQUENCE [LARGE SCALE GENOMIC DNA]</scope>
    <source>
        <strain evidence="4">CA040B</strain>
    </source>
</reference>
<sequence>MNAFILRLVCGLLFTGMVLGVATHPPKDLTQGLGMMLPATMLLGVALKGPKGRSLLQKKRVPPPPPVSGGGTPGV</sequence>
<accession>A0A3A8NDY6</accession>
<evidence type="ECO:0000256" key="1">
    <source>
        <dbReference type="SAM" id="MobiDB-lite"/>
    </source>
</evidence>
<evidence type="ECO:0000313" key="3">
    <source>
        <dbReference type="EMBL" id="RKH37584.1"/>
    </source>
</evidence>
<dbReference type="Proteomes" id="UP000273405">
    <property type="component" value="Unassembled WGS sequence"/>
</dbReference>
<feature type="region of interest" description="Disordered" evidence="1">
    <location>
        <begin position="53"/>
        <end position="75"/>
    </location>
</feature>
<name>A0A3A8NDY6_9BACT</name>
<keyword evidence="4" id="KW-1185">Reference proteome</keyword>
<protein>
    <submittedName>
        <fullName evidence="3">Uncharacterized protein</fullName>
    </submittedName>
</protein>